<dbReference type="RefSeq" id="WP_184928256.1">
    <property type="nucleotide sequence ID" value="NZ_JACHMO010000001.1"/>
</dbReference>
<evidence type="ECO:0000313" key="3">
    <source>
        <dbReference type="Proteomes" id="UP000552097"/>
    </source>
</evidence>
<dbReference type="AlphaFoldDB" id="A0A7W9HUA3"/>
<dbReference type="Pfam" id="PF03992">
    <property type="entry name" value="ABM"/>
    <property type="match status" value="1"/>
</dbReference>
<evidence type="ECO:0000259" key="1">
    <source>
        <dbReference type="Pfam" id="PF03992"/>
    </source>
</evidence>
<dbReference type="Gene3D" id="3.30.70.100">
    <property type="match status" value="1"/>
</dbReference>
<dbReference type="EMBL" id="JACHMO010000001">
    <property type="protein sequence ID" value="MBB5808336.1"/>
    <property type="molecule type" value="Genomic_DNA"/>
</dbReference>
<name>A0A7W9HUA3_9PSEU</name>
<organism evidence="2 3">
    <name type="scientific">Saccharothrix ecbatanensis</name>
    <dbReference type="NCBI Taxonomy" id="1105145"/>
    <lineage>
        <taxon>Bacteria</taxon>
        <taxon>Bacillati</taxon>
        <taxon>Actinomycetota</taxon>
        <taxon>Actinomycetes</taxon>
        <taxon>Pseudonocardiales</taxon>
        <taxon>Pseudonocardiaceae</taxon>
        <taxon>Saccharothrix</taxon>
    </lineage>
</organism>
<keyword evidence="2" id="KW-0560">Oxidoreductase</keyword>
<dbReference type="Proteomes" id="UP000552097">
    <property type="component" value="Unassembled WGS sequence"/>
</dbReference>
<dbReference type="InterPro" id="IPR007138">
    <property type="entry name" value="ABM_dom"/>
</dbReference>
<dbReference type="InterPro" id="IPR011008">
    <property type="entry name" value="Dimeric_a/b-barrel"/>
</dbReference>
<feature type="domain" description="ABM" evidence="1">
    <location>
        <begin position="3"/>
        <end position="63"/>
    </location>
</feature>
<comment type="caution">
    <text evidence="2">The sequence shown here is derived from an EMBL/GenBank/DDBJ whole genome shotgun (WGS) entry which is preliminary data.</text>
</comment>
<sequence length="126" mass="13742">MLLVCRFTVAETDFEAFTGRVDRALSLLTAQAGCRRGQLSRSTDEADRFVLTVEFDSVVAYRRAMSPFDVREHVIPLLSEANTDEPAVYEPLLVAADGAVQREVSLLARDAGTVRLGEAAGPTTPR</sequence>
<keyword evidence="3" id="KW-1185">Reference proteome</keyword>
<accession>A0A7W9HUA3</accession>
<keyword evidence="2" id="KW-0503">Monooxygenase</keyword>
<reference evidence="2 3" key="1">
    <citation type="submission" date="2020-08" db="EMBL/GenBank/DDBJ databases">
        <title>Sequencing the genomes of 1000 actinobacteria strains.</title>
        <authorList>
            <person name="Klenk H.-P."/>
        </authorList>
    </citation>
    <scope>NUCLEOTIDE SEQUENCE [LARGE SCALE GENOMIC DNA]</scope>
    <source>
        <strain evidence="2 3">DSM 45486</strain>
    </source>
</reference>
<proteinExistence type="predicted"/>
<protein>
    <submittedName>
        <fullName evidence="2">Quinol monooxygenase YgiN</fullName>
    </submittedName>
</protein>
<gene>
    <name evidence="2" type="ORF">F4560_008104</name>
</gene>
<dbReference type="SUPFAM" id="SSF54909">
    <property type="entry name" value="Dimeric alpha+beta barrel"/>
    <property type="match status" value="1"/>
</dbReference>
<dbReference type="GO" id="GO:0004497">
    <property type="term" value="F:monooxygenase activity"/>
    <property type="evidence" value="ECO:0007669"/>
    <property type="project" value="UniProtKB-KW"/>
</dbReference>
<evidence type="ECO:0000313" key="2">
    <source>
        <dbReference type="EMBL" id="MBB5808336.1"/>
    </source>
</evidence>